<dbReference type="Proteomes" id="UP000058599">
    <property type="component" value="Chromosome"/>
</dbReference>
<dbReference type="SUPFAM" id="SSF53271">
    <property type="entry name" value="PRTase-like"/>
    <property type="match status" value="1"/>
</dbReference>
<evidence type="ECO:0000259" key="1">
    <source>
        <dbReference type="Pfam" id="PF00156"/>
    </source>
</evidence>
<gene>
    <name evidence="2" type="ORF">SGRAN_3221</name>
</gene>
<accession>A0AA86L3W1</accession>
<dbReference type="InterPro" id="IPR000836">
    <property type="entry name" value="PRTase_dom"/>
</dbReference>
<dbReference type="InterPro" id="IPR029057">
    <property type="entry name" value="PRTase-like"/>
</dbReference>
<proteinExistence type="predicted"/>
<protein>
    <recommendedName>
        <fullName evidence="1">Phosphoribosyltransferase domain-containing protein</fullName>
    </recommendedName>
</protein>
<dbReference type="Gene3D" id="3.40.50.2020">
    <property type="match status" value="1"/>
</dbReference>
<dbReference type="RefSeq" id="WP_067185395.1">
    <property type="nucleotide sequence ID" value="NZ_CP012199.1"/>
</dbReference>
<dbReference type="EMBL" id="CP012199">
    <property type="protein sequence ID" value="AMG75564.1"/>
    <property type="molecule type" value="Genomic_DNA"/>
</dbReference>
<sequence>MGIDVDAAKVVTLNLAHEQRVVTDPARALSEMKLHGMEVVSMFRRRKAGHNEDDGNPLIYALKGRMGFTIPPADLRKFIALGQQLLPQALAGTEFDLVVPLPSSATVTHRLGLRAARNRGVLPIIPCLHKATIADVLAAAPALDAVKARDRQWFTTQLARLQQLAPDQIIEMKTVPIRIRQYFTPIAAGTLADQCAGRHILLVDDIVGSGASLLAARNALLAAGAAGVRALTLLSRLR</sequence>
<feature type="domain" description="Phosphoribosyltransferase" evidence="1">
    <location>
        <begin position="180"/>
        <end position="236"/>
    </location>
</feature>
<organism evidence="2 3">
    <name type="scientific">Sphingopyxis granuli</name>
    <dbReference type="NCBI Taxonomy" id="267128"/>
    <lineage>
        <taxon>Bacteria</taxon>
        <taxon>Pseudomonadati</taxon>
        <taxon>Pseudomonadota</taxon>
        <taxon>Alphaproteobacteria</taxon>
        <taxon>Sphingomonadales</taxon>
        <taxon>Sphingomonadaceae</taxon>
        <taxon>Sphingopyxis</taxon>
    </lineage>
</organism>
<evidence type="ECO:0000313" key="2">
    <source>
        <dbReference type="EMBL" id="AMG75564.1"/>
    </source>
</evidence>
<reference evidence="2 3" key="1">
    <citation type="journal article" date="2016" name="BMC Genomics">
        <title>Genomic analysis of the nitrate-respiring Sphingopyxis granuli (formerly Sphingomonas macrogoltabida) strain TFA.</title>
        <authorList>
            <person name="Garcia-Romero I."/>
            <person name="Perez-Pulido A.J."/>
            <person name="Gonzalez-Flores Y.E."/>
            <person name="Reyes-Ramirez F."/>
            <person name="Santero E."/>
            <person name="Floriano B."/>
        </authorList>
    </citation>
    <scope>NUCLEOTIDE SEQUENCE [LARGE SCALE GENOMIC DNA]</scope>
    <source>
        <strain evidence="2 3">TFA</strain>
    </source>
</reference>
<dbReference type="Pfam" id="PF00156">
    <property type="entry name" value="Pribosyltran"/>
    <property type="match status" value="1"/>
</dbReference>
<dbReference type="AlphaFoldDB" id="A0AA86L3W1"/>
<dbReference type="KEGG" id="sgi:SGRAN_3221"/>
<name>A0AA86L3W1_9SPHN</name>
<evidence type="ECO:0000313" key="3">
    <source>
        <dbReference type="Proteomes" id="UP000058599"/>
    </source>
</evidence>
<keyword evidence="3" id="KW-1185">Reference proteome</keyword>